<accession>A0AAD8AK69</accession>
<dbReference type="EMBL" id="JASPKZ010000829">
    <property type="protein sequence ID" value="KAJ9599183.1"/>
    <property type="molecule type" value="Genomic_DNA"/>
</dbReference>
<evidence type="ECO:0000313" key="3">
    <source>
        <dbReference type="Proteomes" id="UP001233999"/>
    </source>
</evidence>
<organism evidence="2 3">
    <name type="scientific">Diploptera punctata</name>
    <name type="common">Pacific beetle cockroach</name>
    <dbReference type="NCBI Taxonomy" id="6984"/>
    <lineage>
        <taxon>Eukaryota</taxon>
        <taxon>Metazoa</taxon>
        <taxon>Ecdysozoa</taxon>
        <taxon>Arthropoda</taxon>
        <taxon>Hexapoda</taxon>
        <taxon>Insecta</taxon>
        <taxon>Pterygota</taxon>
        <taxon>Neoptera</taxon>
        <taxon>Polyneoptera</taxon>
        <taxon>Dictyoptera</taxon>
        <taxon>Blattodea</taxon>
        <taxon>Blaberoidea</taxon>
        <taxon>Blaberidae</taxon>
        <taxon>Diplopterinae</taxon>
        <taxon>Diploptera</taxon>
    </lineage>
</organism>
<feature type="region of interest" description="Disordered" evidence="1">
    <location>
        <begin position="120"/>
        <end position="146"/>
    </location>
</feature>
<feature type="non-terminal residue" evidence="2">
    <location>
        <position position="1"/>
    </location>
</feature>
<sequence>MWDVERELLCAPGHSGTDSSSSSGSLSPRAPLALHDEDTTNSLHEERTSTAILQATEPISLQAQECAKEYNYVDNDVLQGQNSNPAELQSLDFNALQKHVSSTDLHPLCISDLQEVESSVEIPSSDISAPQEEVDSTGLNSQGQSALQEEIRPTGLQSEDSNTLEEYIGSRVVHFQRTNGHQEQVGSTGLHPREPSTLKEEISPAGLQSQDCSYFEEDVDSRVVHFQRTNGHQEQLDPTELHTQEPNVVQDGVFSTGFCSQDSSALQKQVGFTGFHSQGLNDLQEEMDSTGVHSQDTSTLQEKIGSTGLYSQSTNPLQKKEGGCARETAAQGCYRGPQHFSVVSEKSASGKTDSTNVTLIFHREKRTSYFVKGNTDFENKKGKLFQESEKFHTRRRTQQVRRYRTGKRTPWGLHNARQVHSKICTQAYWQRGPPQEEQYSAAPAPATPSSCRPQEETPRT</sequence>
<comment type="caution">
    <text evidence="2">The sequence shown here is derived from an EMBL/GenBank/DDBJ whole genome shotgun (WGS) entry which is preliminary data.</text>
</comment>
<feature type="compositionally biased region" description="Polar residues" evidence="1">
    <location>
        <begin position="137"/>
        <end position="146"/>
    </location>
</feature>
<evidence type="ECO:0000256" key="1">
    <source>
        <dbReference type="SAM" id="MobiDB-lite"/>
    </source>
</evidence>
<feature type="compositionally biased region" description="Basic and acidic residues" evidence="1">
    <location>
        <begin position="34"/>
        <end position="48"/>
    </location>
</feature>
<gene>
    <name evidence="2" type="ORF">L9F63_010360</name>
</gene>
<keyword evidence="3" id="KW-1185">Reference proteome</keyword>
<feature type="region of interest" description="Disordered" evidence="1">
    <location>
        <begin position="11"/>
        <end position="48"/>
    </location>
</feature>
<feature type="compositionally biased region" description="Low complexity" evidence="1">
    <location>
        <begin position="440"/>
        <end position="450"/>
    </location>
</feature>
<proteinExistence type="predicted"/>
<name>A0AAD8AK69_DIPPU</name>
<feature type="compositionally biased region" description="Low complexity" evidence="1">
    <location>
        <begin position="11"/>
        <end position="33"/>
    </location>
</feature>
<protein>
    <submittedName>
        <fullName evidence="2">Uncharacterized protein</fullName>
    </submittedName>
</protein>
<evidence type="ECO:0000313" key="2">
    <source>
        <dbReference type="EMBL" id="KAJ9599183.1"/>
    </source>
</evidence>
<dbReference type="Proteomes" id="UP001233999">
    <property type="component" value="Unassembled WGS sequence"/>
</dbReference>
<dbReference type="AlphaFoldDB" id="A0AAD8AK69"/>
<reference evidence="2" key="1">
    <citation type="journal article" date="2023" name="IScience">
        <title>Live-bearing cockroach genome reveals convergent evolutionary mechanisms linked to viviparity in insects and beyond.</title>
        <authorList>
            <person name="Fouks B."/>
            <person name="Harrison M.C."/>
            <person name="Mikhailova A.A."/>
            <person name="Marchal E."/>
            <person name="English S."/>
            <person name="Carruthers M."/>
            <person name="Jennings E.C."/>
            <person name="Chiamaka E.L."/>
            <person name="Frigard R.A."/>
            <person name="Pippel M."/>
            <person name="Attardo G.M."/>
            <person name="Benoit J.B."/>
            <person name="Bornberg-Bauer E."/>
            <person name="Tobe S.S."/>
        </authorList>
    </citation>
    <scope>NUCLEOTIDE SEQUENCE</scope>
    <source>
        <strain evidence="2">Stay&amp;Tobe</strain>
    </source>
</reference>
<reference evidence="2" key="2">
    <citation type="submission" date="2023-05" db="EMBL/GenBank/DDBJ databases">
        <authorList>
            <person name="Fouks B."/>
        </authorList>
    </citation>
    <scope>NUCLEOTIDE SEQUENCE</scope>
    <source>
        <strain evidence="2">Stay&amp;Tobe</strain>
        <tissue evidence="2">Testes</tissue>
    </source>
</reference>
<feature type="region of interest" description="Disordered" evidence="1">
    <location>
        <begin position="430"/>
        <end position="460"/>
    </location>
</feature>